<evidence type="ECO:0000313" key="2">
    <source>
        <dbReference type="Proteomes" id="UP000217431"/>
    </source>
</evidence>
<dbReference type="EMBL" id="AP014597">
    <property type="protein sequence ID" value="BAU16969.1"/>
    <property type="molecule type" value="Genomic_DNA"/>
</dbReference>
<name>A0A0S3UHH4_PREIN</name>
<proteinExistence type="predicted"/>
<organism evidence="1 2">
    <name type="scientific">Prevotella intermedia</name>
    <dbReference type="NCBI Taxonomy" id="28131"/>
    <lineage>
        <taxon>Bacteria</taxon>
        <taxon>Pseudomonadati</taxon>
        <taxon>Bacteroidota</taxon>
        <taxon>Bacteroidia</taxon>
        <taxon>Bacteroidales</taxon>
        <taxon>Prevotellaceae</taxon>
        <taxon>Prevotella</taxon>
    </lineage>
</organism>
<reference evidence="1 2" key="1">
    <citation type="journal article" date="2016" name="DNA Res.">
        <title>The complete genome sequencing of Prevotella intermedia strain OMA14 and a subsequent fine-scale, intra-species genomic comparison reveal an unusual amplification of conjugative and mobile transposons and identify a novel Prevotella-lineage-specific repeat.</title>
        <authorList>
            <person name="Naito M."/>
            <person name="Ogura Y."/>
            <person name="Itoh T."/>
            <person name="Shoji M."/>
            <person name="Okamoto M."/>
            <person name="Hayashi T."/>
            <person name="Nakayama K."/>
        </authorList>
    </citation>
    <scope>NUCLEOTIDE SEQUENCE [LARGE SCALE GENOMIC DNA]</scope>
    <source>
        <strain evidence="1 2">OMA14</strain>
    </source>
</reference>
<sequence length="51" mass="5954">MPYSCRAYLYTAVLPCKVGRDEYDRTDIEDDSTDLKKKNPTVEILLSIRRT</sequence>
<dbReference type="AlphaFoldDB" id="A0A0S3UHH4"/>
<protein>
    <submittedName>
        <fullName evidence="1">Uncharacterized protein</fullName>
    </submittedName>
</protein>
<gene>
    <name evidence="1" type="ORF">PIOMA14_I_0461</name>
</gene>
<accession>A0A0S3UHH4</accession>
<dbReference type="RefSeq" id="WP_006948338.1">
    <property type="nucleotide sequence ID" value="NZ_AP014597.1"/>
</dbReference>
<dbReference type="Proteomes" id="UP000217431">
    <property type="component" value="Chromosome I"/>
</dbReference>
<evidence type="ECO:0000313" key="1">
    <source>
        <dbReference type="EMBL" id="BAU16969.1"/>
    </source>
</evidence>